<gene>
    <name evidence="2" type="ORF">D1614_15100</name>
</gene>
<dbReference type="RefSeq" id="WP_119438794.1">
    <property type="nucleotide sequence ID" value="NZ_QWGR01000008.1"/>
</dbReference>
<accession>A0A399SXI3</accession>
<evidence type="ECO:0000313" key="3">
    <source>
        <dbReference type="Proteomes" id="UP000265926"/>
    </source>
</evidence>
<keyword evidence="3" id="KW-1185">Reference proteome</keyword>
<name>A0A399SXI3_9BACT</name>
<feature type="transmembrane region" description="Helical" evidence="1">
    <location>
        <begin position="54"/>
        <end position="81"/>
    </location>
</feature>
<keyword evidence="1" id="KW-1133">Transmembrane helix</keyword>
<dbReference type="InterPro" id="IPR025495">
    <property type="entry name" value="DUF4386"/>
</dbReference>
<organism evidence="2 3">
    <name type="scientific">Maribellus luteus</name>
    <dbReference type="NCBI Taxonomy" id="2305463"/>
    <lineage>
        <taxon>Bacteria</taxon>
        <taxon>Pseudomonadati</taxon>
        <taxon>Bacteroidota</taxon>
        <taxon>Bacteroidia</taxon>
        <taxon>Marinilabiliales</taxon>
        <taxon>Prolixibacteraceae</taxon>
        <taxon>Maribellus</taxon>
    </lineage>
</organism>
<evidence type="ECO:0000256" key="1">
    <source>
        <dbReference type="SAM" id="Phobius"/>
    </source>
</evidence>
<dbReference type="AlphaFoldDB" id="A0A399SXI3"/>
<dbReference type="EMBL" id="QWGR01000008">
    <property type="protein sequence ID" value="RIJ47434.1"/>
    <property type="molecule type" value="Genomic_DNA"/>
</dbReference>
<comment type="caution">
    <text evidence="2">The sequence shown here is derived from an EMBL/GenBank/DDBJ whole genome shotgun (WGS) entry which is preliminary data.</text>
</comment>
<protein>
    <submittedName>
        <fullName evidence="2">DUF4386 domain-containing protein</fullName>
    </submittedName>
</protein>
<dbReference type="Pfam" id="PF14329">
    <property type="entry name" value="DUF4386"/>
    <property type="match status" value="1"/>
</dbReference>
<feature type="transmembrane region" description="Helical" evidence="1">
    <location>
        <begin position="12"/>
        <end position="34"/>
    </location>
</feature>
<feature type="transmembrane region" description="Helical" evidence="1">
    <location>
        <begin position="88"/>
        <end position="111"/>
    </location>
</feature>
<keyword evidence="1" id="KW-0812">Transmembrane</keyword>
<dbReference type="OrthoDB" id="1160166at2"/>
<feature type="transmembrane region" description="Helical" evidence="1">
    <location>
        <begin position="174"/>
        <end position="195"/>
    </location>
</feature>
<dbReference type="Proteomes" id="UP000265926">
    <property type="component" value="Unassembled WGS sequence"/>
</dbReference>
<feature type="transmembrane region" description="Helical" evidence="1">
    <location>
        <begin position="201"/>
        <end position="223"/>
    </location>
</feature>
<feature type="transmembrane region" description="Helical" evidence="1">
    <location>
        <begin position="144"/>
        <end position="165"/>
    </location>
</feature>
<proteinExistence type="predicted"/>
<reference evidence="2 3" key="1">
    <citation type="submission" date="2018-08" db="EMBL/GenBank/DDBJ databases">
        <title>Pallidiluteibacterium maritimus gen. nov., sp. nov., isolated from coastal sediment.</title>
        <authorList>
            <person name="Zhou L.Y."/>
        </authorList>
    </citation>
    <scope>NUCLEOTIDE SEQUENCE [LARGE SCALE GENOMIC DNA]</scope>
    <source>
        <strain evidence="2 3">XSD2</strain>
    </source>
</reference>
<sequence length="236" mass="25547">MKTIQSIKSNAHAAGIFYLLIIITGLFSELFVRSGIIVSDDALATAKNIADNSFLFRIGIISDLTMGMCDVAVALFFYLVLKPVNQGLALLTAFFRLAQATVIGLNLLNYYMPLLILGNSEAMTGFSGEQLNSLVLLFLNAHRYGYLISGVFFGVSCVILGHLIYKAVYFPKWLGALVVAAGISYLLDAVVNFLFPELASLSEFLVMTVAVVAEVSLCFFLLIKGVRVGASTFPSS</sequence>
<evidence type="ECO:0000313" key="2">
    <source>
        <dbReference type="EMBL" id="RIJ47434.1"/>
    </source>
</evidence>
<keyword evidence="1" id="KW-0472">Membrane</keyword>